<dbReference type="EMBL" id="CALNXK010000379">
    <property type="protein sequence ID" value="CAH3184207.1"/>
    <property type="molecule type" value="Genomic_DNA"/>
</dbReference>
<keyword evidence="7" id="KW-1185">Reference proteome</keyword>
<comment type="caution">
    <text evidence="6">The sequence shown here is derived from an EMBL/GenBank/DDBJ whole genome shotgun (WGS) entry which is preliminary data.</text>
</comment>
<comment type="cofactor">
    <cofactor evidence="1">
        <name>pyridoxal 5'-phosphate</name>
        <dbReference type="ChEBI" id="CHEBI:597326"/>
    </cofactor>
</comment>
<dbReference type="Pfam" id="PF00291">
    <property type="entry name" value="PALP"/>
    <property type="match status" value="1"/>
</dbReference>
<proteinExistence type="inferred from homology"/>
<reference evidence="6 7" key="1">
    <citation type="submission" date="2022-05" db="EMBL/GenBank/DDBJ databases">
        <authorList>
            <consortium name="Genoscope - CEA"/>
            <person name="William W."/>
        </authorList>
    </citation>
    <scope>NUCLEOTIDE SEQUENCE [LARGE SCALE GENOMIC DNA]</scope>
</reference>
<dbReference type="PANTHER" id="PTHR43780:SF2">
    <property type="entry name" value="1-AMINOCYCLOPROPANE-1-CARBOXYLATE DEAMINASE-RELATED"/>
    <property type="match status" value="1"/>
</dbReference>
<dbReference type="SUPFAM" id="SSF53686">
    <property type="entry name" value="Tryptophan synthase beta subunit-like PLP-dependent enzymes"/>
    <property type="match status" value="1"/>
</dbReference>
<evidence type="ECO:0000256" key="4">
    <source>
        <dbReference type="SAM" id="Phobius"/>
    </source>
</evidence>
<protein>
    <recommendedName>
        <fullName evidence="5">Tryptophan synthase beta chain-like PALP domain-containing protein</fullName>
    </recommendedName>
</protein>
<gene>
    <name evidence="6" type="ORF">PLOB_00029770</name>
</gene>
<dbReference type="InterPro" id="IPR036052">
    <property type="entry name" value="TrpB-like_PALP_sf"/>
</dbReference>
<evidence type="ECO:0000256" key="1">
    <source>
        <dbReference type="ARBA" id="ARBA00001933"/>
    </source>
</evidence>
<evidence type="ECO:0000256" key="3">
    <source>
        <dbReference type="ARBA" id="ARBA00022898"/>
    </source>
</evidence>
<feature type="transmembrane region" description="Helical" evidence="4">
    <location>
        <begin position="112"/>
        <end position="131"/>
    </location>
</feature>
<dbReference type="Gene3D" id="3.40.50.1100">
    <property type="match status" value="1"/>
</dbReference>
<dbReference type="Proteomes" id="UP001159405">
    <property type="component" value="Unassembled WGS sequence"/>
</dbReference>
<evidence type="ECO:0000259" key="5">
    <source>
        <dbReference type="Pfam" id="PF00291"/>
    </source>
</evidence>
<evidence type="ECO:0000256" key="2">
    <source>
        <dbReference type="ARBA" id="ARBA00008639"/>
    </source>
</evidence>
<dbReference type="InterPro" id="IPR027278">
    <property type="entry name" value="ACCD_DCysDesulf"/>
</dbReference>
<sequence length="183" mass="20315">MEKMAEKLKLQGSSAYLIEIGGSSYTGMFGYLTAFQEMIEQNVMEDYDDIVVTVGSGGTASGIAILGNYLTGSKLKCHAVNVSDNAAYFYNKINEDLGSGGTDVRVEDIIDIMGKVLAFFFFYLLCFYYQIAENIIKISRTTGILVDPVYNIKAIRGMLTEMKNNPGRFKGKRILYIHTGTIF</sequence>
<comment type="similarity">
    <text evidence="2">Belongs to the ACC deaminase/D-cysteine desulfhydrase family.</text>
</comment>
<evidence type="ECO:0000313" key="6">
    <source>
        <dbReference type="EMBL" id="CAH3184207.1"/>
    </source>
</evidence>
<feature type="non-terminal residue" evidence="6">
    <location>
        <position position="183"/>
    </location>
</feature>
<accession>A0ABN8RXL0</accession>
<organism evidence="6 7">
    <name type="scientific">Porites lobata</name>
    <dbReference type="NCBI Taxonomy" id="104759"/>
    <lineage>
        <taxon>Eukaryota</taxon>
        <taxon>Metazoa</taxon>
        <taxon>Cnidaria</taxon>
        <taxon>Anthozoa</taxon>
        <taxon>Hexacorallia</taxon>
        <taxon>Scleractinia</taxon>
        <taxon>Fungiina</taxon>
        <taxon>Poritidae</taxon>
        <taxon>Porites</taxon>
    </lineage>
</organism>
<dbReference type="PANTHER" id="PTHR43780">
    <property type="entry name" value="1-AMINOCYCLOPROPANE-1-CARBOXYLATE DEAMINASE-RELATED"/>
    <property type="match status" value="1"/>
</dbReference>
<keyword evidence="4" id="KW-0812">Transmembrane</keyword>
<evidence type="ECO:0000313" key="7">
    <source>
        <dbReference type="Proteomes" id="UP001159405"/>
    </source>
</evidence>
<keyword evidence="4" id="KW-0472">Membrane</keyword>
<name>A0ABN8RXL0_9CNID</name>
<keyword evidence="3" id="KW-0663">Pyridoxal phosphate</keyword>
<keyword evidence="4" id="KW-1133">Transmembrane helix</keyword>
<feature type="domain" description="Tryptophan synthase beta chain-like PALP" evidence="5">
    <location>
        <begin position="3"/>
        <end position="180"/>
    </location>
</feature>
<dbReference type="InterPro" id="IPR001926">
    <property type="entry name" value="TrpB-like_PALP"/>
</dbReference>